<dbReference type="InterPro" id="IPR009711">
    <property type="entry name" value="UPF0473"/>
</dbReference>
<comment type="caution">
    <text evidence="1">The sequence shown here is derived from an EMBL/GenBank/DDBJ whole genome shotgun (WGS) entry which is preliminary data.</text>
</comment>
<dbReference type="Proteomes" id="UP000702964">
    <property type="component" value="Unassembled WGS sequence"/>
</dbReference>
<name>A0A8J4W8T9_9STRA</name>
<evidence type="ECO:0008006" key="3">
    <source>
        <dbReference type="Google" id="ProtNLM"/>
    </source>
</evidence>
<dbReference type="AlphaFoldDB" id="A0A8J4W8T9"/>
<proteinExistence type="predicted"/>
<evidence type="ECO:0000313" key="1">
    <source>
        <dbReference type="EMBL" id="KAF4317829.1"/>
    </source>
</evidence>
<evidence type="ECO:0000313" key="2">
    <source>
        <dbReference type="Proteomes" id="UP000702964"/>
    </source>
</evidence>
<accession>A0A8J4W8T9</accession>
<reference evidence="1" key="2">
    <citation type="submission" date="2020-02" db="EMBL/GenBank/DDBJ databases">
        <authorList>
            <person name="Studholme D.J."/>
        </authorList>
    </citation>
    <scope>NUCLEOTIDE SEQUENCE</scope>
    <source>
        <strain evidence="1">00238/432</strain>
    </source>
</reference>
<organism evidence="1 2">
    <name type="scientific">Phytophthora kernoviae 00238/432</name>
    <dbReference type="NCBI Taxonomy" id="1284355"/>
    <lineage>
        <taxon>Eukaryota</taxon>
        <taxon>Sar</taxon>
        <taxon>Stramenopiles</taxon>
        <taxon>Oomycota</taxon>
        <taxon>Peronosporomycetes</taxon>
        <taxon>Peronosporales</taxon>
        <taxon>Peronosporaceae</taxon>
        <taxon>Phytophthora</taxon>
    </lineage>
</organism>
<protein>
    <recommendedName>
        <fullName evidence="3">DUF1292 domain-containing protein</fullName>
    </recommendedName>
</protein>
<dbReference type="EMBL" id="AOFI03000352">
    <property type="protein sequence ID" value="KAF4317829.1"/>
    <property type="molecule type" value="Genomic_DNA"/>
</dbReference>
<gene>
    <name evidence="1" type="ORF">G195_008910</name>
</gene>
<sequence>MMHYFSKQLGKWGIRDGKSKDIAAVKVTITNPSGDVKDIQSQELKTQKDNFWFRTDHTHEHGDACGHDHDHDHDHEHEEVLLTLTDENGNDVEMVLVETFDVEKQVYALLLERNNPEADGIILRMEEEDEEMVLYNIEDEEEWTRVEAAYNELVASQE</sequence>
<reference evidence="1" key="1">
    <citation type="journal article" date="2015" name="Genom Data">
        <title>Draft genome sequences of Phytophthora kernoviae and Phytophthora ramorum lineage EU2 from Scotland.</title>
        <authorList>
            <person name="Sambles C."/>
            <person name="Schlenzig A."/>
            <person name="O'Neill P."/>
            <person name="Grant M."/>
            <person name="Studholme D.J."/>
        </authorList>
    </citation>
    <scope>NUCLEOTIDE SEQUENCE</scope>
    <source>
        <strain evidence="1">00238/432</strain>
    </source>
</reference>
<dbReference type="Pfam" id="PF06949">
    <property type="entry name" value="DUF1292"/>
    <property type="match status" value="1"/>
</dbReference>